<dbReference type="KEGG" id="shv:AAT16_13710"/>
<evidence type="ECO:0000313" key="9">
    <source>
        <dbReference type="Proteomes" id="UP000183090"/>
    </source>
</evidence>
<gene>
    <name evidence="4" type="primary">spoVG</name>
    <name evidence="6" type="ORF">AAT16_13710</name>
    <name evidence="7" type="ORF">SAMN05216235_1004</name>
</gene>
<dbReference type="EMBL" id="CP011366">
    <property type="protein sequence ID" value="AKG75146.1"/>
    <property type="molecule type" value="Genomic_DNA"/>
</dbReference>
<dbReference type="EMBL" id="FOTB01000002">
    <property type="protein sequence ID" value="SFK66448.1"/>
    <property type="molecule type" value="Genomic_DNA"/>
</dbReference>
<dbReference type="Proteomes" id="UP000183090">
    <property type="component" value="Unassembled WGS sequence"/>
</dbReference>
<evidence type="ECO:0000256" key="2">
    <source>
        <dbReference type="ARBA" id="ARBA00023210"/>
    </source>
</evidence>
<proteinExistence type="inferred from homology"/>
<keyword evidence="8" id="KW-1185">Reference proteome</keyword>
<dbReference type="Gene3D" id="3.30.1120.40">
    <property type="entry name" value="Stage V sporulation protein G"/>
    <property type="match status" value="1"/>
</dbReference>
<evidence type="ECO:0000313" key="8">
    <source>
        <dbReference type="Proteomes" id="UP000034029"/>
    </source>
</evidence>
<dbReference type="SUPFAM" id="SSF160537">
    <property type="entry name" value="SpoVG-like"/>
    <property type="match status" value="1"/>
</dbReference>
<dbReference type="PANTHER" id="PTHR38429">
    <property type="entry name" value="SEPTATION PROTEIN SPOVG-RELATED"/>
    <property type="match status" value="1"/>
</dbReference>
<keyword evidence="3 4" id="KW-0131">Cell cycle</keyword>
<dbReference type="HAMAP" id="MF_00819">
    <property type="entry name" value="SpoVG"/>
    <property type="match status" value="1"/>
</dbReference>
<feature type="region of interest" description="Disordered" evidence="5">
    <location>
        <begin position="78"/>
        <end position="132"/>
    </location>
</feature>
<evidence type="ECO:0000313" key="6">
    <source>
        <dbReference type="EMBL" id="AKG75146.1"/>
    </source>
</evidence>
<accession>A0A0F7HM27</accession>
<dbReference type="GO" id="GO:0030435">
    <property type="term" value="P:sporulation resulting in formation of a cellular spore"/>
    <property type="evidence" value="ECO:0007669"/>
    <property type="project" value="InterPro"/>
</dbReference>
<reference evidence="8" key="2">
    <citation type="submission" date="2015-04" db="EMBL/GenBank/DDBJ databases">
        <title>Complete genome sequence of Salinicoccus halodurans strain H3B36, isolated from the Qaidam basin of China.</title>
        <authorList>
            <person name="Ma Y."/>
            <person name="Jiang K."/>
            <person name="Xue Y."/>
        </authorList>
    </citation>
    <scope>NUCLEOTIDE SEQUENCE [LARGE SCALE GENOMIC DNA]</scope>
    <source>
        <strain evidence="8">H3B36</strain>
    </source>
</reference>
<protein>
    <recommendedName>
        <fullName evidence="4">Putative septation protein SpoVG</fullName>
    </recommendedName>
</protein>
<evidence type="ECO:0000256" key="4">
    <source>
        <dbReference type="HAMAP-Rule" id="MF_00819"/>
    </source>
</evidence>
<evidence type="ECO:0000256" key="1">
    <source>
        <dbReference type="ARBA" id="ARBA00022618"/>
    </source>
</evidence>
<evidence type="ECO:0000256" key="3">
    <source>
        <dbReference type="ARBA" id="ARBA00023306"/>
    </source>
</evidence>
<sequence>MKITDVRLRKVNNQDNRMKALVSITFDDAFVIHDLRVIEGNNGLFVAMPSKRTPDGEFRDIAHPIHSDMRQHVQEEVMRVYEESESEADGSGDSAPDTAESIVDPTKEKVDREEEEHRDEPKEGELEIDEDK</sequence>
<reference evidence="6 8" key="1">
    <citation type="journal article" date="2015" name="Int. J. Syst. Evol. Microbiol.">
        <title>Complete genome sequence of Salinicoccus halodurans H3B36, isolated from the Qaidam Basin in China.</title>
        <authorList>
            <person name="Jiang K."/>
            <person name="Xue Y."/>
            <person name="Ma Y."/>
        </authorList>
    </citation>
    <scope>NUCLEOTIDE SEQUENCE [LARGE SCALE GENOMIC DNA]</scope>
    <source>
        <strain evidence="6 8">H3B36</strain>
    </source>
</reference>
<dbReference type="Proteomes" id="UP000034029">
    <property type="component" value="Chromosome"/>
</dbReference>
<dbReference type="GO" id="GO:0000917">
    <property type="term" value="P:division septum assembly"/>
    <property type="evidence" value="ECO:0007669"/>
    <property type="project" value="UniProtKB-KW"/>
</dbReference>
<name>A0A0F7HM27_9STAP</name>
<comment type="similarity">
    <text evidence="4">Belongs to the SpoVG family.</text>
</comment>
<evidence type="ECO:0000313" key="7">
    <source>
        <dbReference type="EMBL" id="SFK66448.1"/>
    </source>
</evidence>
<dbReference type="Pfam" id="PF04026">
    <property type="entry name" value="SpoVG"/>
    <property type="match status" value="1"/>
</dbReference>
<keyword evidence="1 4" id="KW-0132">Cell division</keyword>
<keyword evidence="2 4" id="KW-0717">Septation</keyword>
<dbReference type="NCBIfam" id="NF009749">
    <property type="entry name" value="PRK13259.1"/>
    <property type="match status" value="1"/>
</dbReference>
<reference evidence="7 9" key="3">
    <citation type="submission" date="2016-10" db="EMBL/GenBank/DDBJ databases">
        <authorList>
            <person name="Varghese N."/>
            <person name="Submissions S."/>
        </authorList>
    </citation>
    <scope>NUCLEOTIDE SEQUENCE [LARGE SCALE GENOMIC DNA]</scope>
    <source>
        <strain evidence="7 9">CGMCC 1.6501</strain>
    </source>
</reference>
<dbReference type="OrthoDB" id="9796286at2"/>
<dbReference type="RefSeq" id="WP_046791323.1">
    <property type="nucleotide sequence ID" value="NZ_CP011366.1"/>
</dbReference>
<dbReference type="AlphaFoldDB" id="A0A0F7HM27"/>
<evidence type="ECO:0000256" key="5">
    <source>
        <dbReference type="SAM" id="MobiDB-lite"/>
    </source>
</evidence>
<comment type="function">
    <text evidence="4">Could be involved in septation.</text>
</comment>
<organism evidence="7 9">
    <name type="scientific">Salinicoccus halodurans</name>
    <dbReference type="NCBI Taxonomy" id="407035"/>
    <lineage>
        <taxon>Bacteria</taxon>
        <taxon>Bacillati</taxon>
        <taxon>Bacillota</taxon>
        <taxon>Bacilli</taxon>
        <taxon>Bacillales</taxon>
        <taxon>Staphylococcaceae</taxon>
        <taxon>Salinicoccus</taxon>
    </lineage>
</organism>
<dbReference type="PANTHER" id="PTHR38429:SF1">
    <property type="entry name" value="SEPTATION PROTEIN SPOVG-RELATED"/>
    <property type="match status" value="1"/>
</dbReference>
<dbReference type="InterPro" id="IPR007170">
    <property type="entry name" value="SpoVG"/>
</dbReference>
<dbReference type="InterPro" id="IPR036751">
    <property type="entry name" value="SpoVG_sf"/>
</dbReference>